<name>A0A7J7NZ11_9MAGN</name>
<gene>
    <name evidence="1" type="ORF">GIB67_024796</name>
</gene>
<protein>
    <submittedName>
        <fullName evidence="1">Uncharacterized protein</fullName>
    </submittedName>
</protein>
<accession>A0A7J7NZ11</accession>
<keyword evidence="2" id="KW-1185">Reference proteome</keyword>
<sequence>MWKMCEPDMEVVRTGDNSILGLCLLVMEKYVSDMEMTTVRGVILKPLGYQDDNGPGSAKHLFEDLEMGHGIRFQVGDCYGMNSNLVQGSSSKLVGRARIEDSLKKGKVLSSSSLKVSKDMMLKYTINLDIPEATRIGIVNAVGGLMANLASASTLRH</sequence>
<organism evidence="1 2">
    <name type="scientific">Kingdonia uniflora</name>
    <dbReference type="NCBI Taxonomy" id="39325"/>
    <lineage>
        <taxon>Eukaryota</taxon>
        <taxon>Viridiplantae</taxon>
        <taxon>Streptophyta</taxon>
        <taxon>Embryophyta</taxon>
        <taxon>Tracheophyta</taxon>
        <taxon>Spermatophyta</taxon>
        <taxon>Magnoliopsida</taxon>
        <taxon>Ranunculales</taxon>
        <taxon>Circaeasteraceae</taxon>
        <taxon>Kingdonia</taxon>
    </lineage>
</organism>
<dbReference type="EMBL" id="JACGCM010000440">
    <property type="protein sequence ID" value="KAF6172174.1"/>
    <property type="molecule type" value="Genomic_DNA"/>
</dbReference>
<comment type="caution">
    <text evidence="1">The sequence shown here is derived from an EMBL/GenBank/DDBJ whole genome shotgun (WGS) entry which is preliminary data.</text>
</comment>
<evidence type="ECO:0000313" key="2">
    <source>
        <dbReference type="Proteomes" id="UP000541444"/>
    </source>
</evidence>
<dbReference type="AlphaFoldDB" id="A0A7J7NZ11"/>
<proteinExistence type="predicted"/>
<evidence type="ECO:0000313" key="1">
    <source>
        <dbReference type="EMBL" id="KAF6172174.1"/>
    </source>
</evidence>
<reference evidence="1 2" key="1">
    <citation type="journal article" date="2020" name="IScience">
        <title>Genome Sequencing of the Endangered Kingdonia uniflora (Circaeasteraceae, Ranunculales) Reveals Potential Mechanisms of Evolutionary Specialization.</title>
        <authorList>
            <person name="Sun Y."/>
            <person name="Deng T."/>
            <person name="Zhang A."/>
            <person name="Moore M.J."/>
            <person name="Landis J.B."/>
            <person name="Lin N."/>
            <person name="Zhang H."/>
            <person name="Zhang X."/>
            <person name="Huang J."/>
            <person name="Zhang X."/>
            <person name="Sun H."/>
            <person name="Wang H."/>
        </authorList>
    </citation>
    <scope>NUCLEOTIDE SEQUENCE [LARGE SCALE GENOMIC DNA]</scope>
    <source>
        <strain evidence="1">TB1705</strain>
        <tissue evidence="1">Leaf</tissue>
    </source>
</reference>
<dbReference type="Proteomes" id="UP000541444">
    <property type="component" value="Unassembled WGS sequence"/>
</dbReference>